<reference evidence="3 4" key="1">
    <citation type="submission" date="2018-05" db="EMBL/GenBank/DDBJ databases">
        <title>Evolution of GPA BGCs.</title>
        <authorList>
            <person name="Waglechner N."/>
            <person name="Wright G.D."/>
        </authorList>
    </citation>
    <scope>NUCLEOTIDE SEQUENCE [LARGE SCALE GENOMIC DNA]</scope>
    <source>
        <strain evidence="3 4">DSM 5908</strain>
    </source>
</reference>
<feature type="non-terminal residue" evidence="3">
    <location>
        <position position="343"/>
    </location>
</feature>
<dbReference type="PANTHER" id="PTHR35604:SF2">
    <property type="entry name" value="TRANSPOSASE INSH FOR INSERTION SEQUENCE ELEMENT IS5A-RELATED"/>
    <property type="match status" value="1"/>
</dbReference>
<feature type="domain" description="Transposase InsH N-terminal" evidence="2">
    <location>
        <begin position="47"/>
        <end position="118"/>
    </location>
</feature>
<sequence>MTVVALGRTPRQTDLLRSTVDYCADRVAADSIYGILHRECFALFPDEMFADLFTDIGRRSVPPMIVAVVMVLQRVEGLSDREAVDRFAFDARWKYAAGGLDFDYPGFVHTVLVDMRARLARSPRPDRIFQVVLDVARQAGLVGRRRVLDSTPIYDAVATMDTITLIRSAIRGLLAAAGADLAAVLRGAIRSGDDYAGTAKPHIDWDDREAREALVDSRARDGFAMLALLAGCELERGVDQAACLVATVLGQDLTDDDGVFRIARRVAADRVISTVDPQARHGHKTNARGFDGYKGHIAIDPDTEVITATEVTPGNSGDAEVAEDLLTDILPSEAEAEAEAEAE</sequence>
<accession>A0A428WHH3</accession>
<dbReference type="Pfam" id="PF01609">
    <property type="entry name" value="DDE_Tnp_1"/>
    <property type="match status" value="1"/>
</dbReference>
<dbReference type="GO" id="GO:0006313">
    <property type="term" value="P:DNA transposition"/>
    <property type="evidence" value="ECO:0007669"/>
    <property type="project" value="InterPro"/>
</dbReference>
<dbReference type="RefSeq" id="WP_148108215.1">
    <property type="nucleotide sequence ID" value="NZ_QHHU01000029.1"/>
</dbReference>
<gene>
    <name evidence="3" type="ORF">DMA12_21775</name>
</gene>
<evidence type="ECO:0000259" key="1">
    <source>
        <dbReference type="Pfam" id="PF01609"/>
    </source>
</evidence>
<comment type="caution">
    <text evidence="3">The sequence shown here is derived from an EMBL/GenBank/DDBJ whole genome shotgun (WGS) entry which is preliminary data.</text>
</comment>
<dbReference type="GO" id="GO:0004803">
    <property type="term" value="F:transposase activity"/>
    <property type="evidence" value="ECO:0007669"/>
    <property type="project" value="InterPro"/>
</dbReference>
<evidence type="ECO:0000259" key="2">
    <source>
        <dbReference type="Pfam" id="PF05598"/>
    </source>
</evidence>
<protein>
    <submittedName>
        <fullName evidence="3">IS1182 family transposase</fullName>
    </submittedName>
</protein>
<dbReference type="InterPro" id="IPR002559">
    <property type="entry name" value="Transposase_11"/>
</dbReference>
<dbReference type="AlphaFoldDB" id="A0A428WHH3"/>
<dbReference type="PANTHER" id="PTHR35604">
    <property type="entry name" value="TRANSPOSASE INSH FOR INSERTION SEQUENCE ELEMENT IS5A-RELATED"/>
    <property type="match status" value="1"/>
</dbReference>
<name>A0A428WHH3_AMYBA</name>
<evidence type="ECO:0000313" key="4">
    <source>
        <dbReference type="Proteomes" id="UP000286716"/>
    </source>
</evidence>
<feature type="domain" description="Transposase IS4-like" evidence="1">
    <location>
        <begin position="274"/>
        <end position="331"/>
    </location>
</feature>
<dbReference type="OrthoDB" id="3313640at2"/>
<evidence type="ECO:0000313" key="3">
    <source>
        <dbReference type="EMBL" id="RSM42538.1"/>
    </source>
</evidence>
<dbReference type="EMBL" id="QHHU01000029">
    <property type="protein sequence ID" value="RSM42538.1"/>
    <property type="molecule type" value="Genomic_DNA"/>
</dbReference>
<proteinExistence type="predicted"/>
<organism evidence="3 4">
    <name type="scientific">Amycolatopsis balhimycina DSM 5908</name>
    <dbReference type="NCBI Taxonomy" id="1081091"/>
    <lineage>
        <taxon>Bacteria</taxon>
        <taxon>Bacillati</taxon>
        <taxon>Actinomycetota</taxon>
        <taxon>Actinomycetes</taxon>
        <taxon>Pseudonocardiales</taxon>
        <taxon>Pseudonocardiaceae</taxon>
        <taxon>Amycolatopsis</taxon>
    </lineage>
</organism>
<dbReference type="GO" id="GO:0003677">
    <property type="term" value="F:DNA binding"/>
    <property type="evidence" value="ECO:0007669"/>
    <property type="project" value="InterPro"/>
</dbReference>
<dbReference type="Proteomes" id="UP000286716">
    <property type="component" value="Unassembled WGS sequence"/>
</dbReference>
<dbReference type="Pfam" id="PF05598">
    <property type="entry name" value="DUF772"/>
    <property type="match status" value="1"/>
</dbReference>
<dbReference type="InterPro" id="IPR008490">
    <property type="entry name" value="Transposase_InsH_N"/>
</dbReference>
<keyword evidence="4" id="KW-1185">Reference proteome</keyword>